<name>A0A518E1M5_9BACT</name>
<accession>A0A518E1M5</accession>
<proteinExistence type="predicted"/>
<keyword evidence="2" id="KW-1185">Reference proteome</keyword>
<evidence type="ECO:0000313" key="1">
    <source>
        <dbReference type="EMBL" id="QDU97990.1"/>
    </source>
</evidence>
<organism evidence="1 2">
    <name type="scientific">Lignipirellula cremea</name>
    <dbReference type="NCBI Taxonomy" id="2528010"/>
    <lineage>
        <taxon>Bacteria</taxon>
        <taxon>Pseudomonadati</taxon>
        <taxon>Planctomycetota</taxon>
        <taxon>Planctomycetia</taxon>
        <taxon>Pirellulales</taxon>
        <taxon>Pirellulaceae</taxon>
        <taxon>Lignipirellula</taxon>
    </lineage>
</organism>
<sequence>MIKRQRDCVAMLSIVRFGVVKAPRKLFGIAKNRFCRCVIGFASRVVDQLPQAIMLGLNVVHDRVG</sequence>
<dbReference type="Proteomes" id="UP000317648">
    <property type="component" value="Chromosome"/>
</dbReference>
<evidence type="ECO:0000313" key="2">
    <source>
        <dbReference type="Proteomes" id="UP000317648"/>
    </source>
</evidence>
<protein>
    <submittedName>
        <fullName evidence="1">Uncharacterized protein</fullName>
    </submittedName>
</protein>
<dbReference type="KEGG" id="lcre:Pla8534_58490"/>
<dbReference type="AlphaFoldDB" id="A0A518E1M5"/>
<reference evidence="1 2" key="1">
    <citation type="submission" date="2019-02" db="EMBL/GenBank/DDBJ databases">
        <title>Deep-cultivation of Planctomycetes and their phenomic and genomic characterization uncovers novel biology.</title>
        <authorList>
            <person name="Wiegand S."/>
            <person name="Jogler M."/>
            <person name="Boedeker C."/>
            <person name="Pinto D."/>
            <person name="Vollmers J."/>
            <person name="Rivas-Marin E."/>
            <person name="Kohn T."/>
            <person name="Peeters S.H."/>
            <person name="Heuer A."/>
            <person name="Rast P."/>
            <person name="Oberbeckmann S."/>
            <person name="Bunk B."/>
            <person name="Jeske O."/>
            <person name="Meyerdierks A."/>
            <person name="Storesund J.E."/>
            <person name="Kallscheuer N."/>
            <person name="Luecker S."/>
            <person name="Lage O.M."/>
            <person name="Pohl T."/>
            <person name="Merkel B.J."/>
            <person name="Hornburger P."/>
            <person name="Mueller R.-W."/>
            <person name="Bruemmer F."/>
            <person name="Labrenz M."/>
            <person name="Spormann A.M."/>
            <person name="Op den Camp H."/>
            <person name="Overmann J."/>
            <person name="Amann R."/>
            <person name="Jetten M.S.M."/>
            <person name="Mascher T."/>
            <person name="Medema M.H."/>
            <person name="Devos D.P."/>
            <person name="Kaster A.-K."/>
            <person name="Ovreas L."/>
            <person name="Rohde M."/>
            <person name="Galperin M.Y."/>
            <person name="Jogler C."/>
        </authorList>
    </citation>
    <scope>NUCLEOTIDE SEQUENCE [LARGE SCALE GENOMIC DNA]</scope>
    <source>
        <strain evidence="1 2">Pla85_3_4</strain>
    </source>
</reference>
<dbReference type="EMBL" id="CP036433">
    <property type="protein sequence ID" value="QDU97990.1"/>
    <property type="molecule type" value="Genomic_DNA"/>
</dbReference>
<gene>
    <name evidence="1" type="ORF">Pla8534_58490</name>
</gene>